<feature type="region of interest" description="Disordered" evidence="1">
    <location>
        <begin position="219"/>
        <end position="288"/>
    </location>
</feature>
<dbReference type="WBParaSite" id="EEL_0000696701-mRNA-1">
    <property type="protein sequence ID" value="EEL_0000696701-mRNA-1"/>
    <property type="gene ID" value="EEL_0000696701"/>
</dbReference>
<dbReference type="GO" id="GO:0005911">
    <property type="term" value="C:cell-cell junction"/>
    <property type="evidence" value="ECO:0007669"/>
    <property type="project" value="InterPro"/>
</dbReference>
<evidence type="ECO:0000256" key="1">
    <source>
        <dbReference type="SAM" id="MobiDB-lite"/>
    </source>
</evidence>
<dbReference type="InterPro" id="IPR001478">
    <property type="entry name" value="PDZ"/>
</dbReference>
<protein>
    <submittedName>
        <fullName evidence="4">PDZ domain-containing protein</fullName>
    </submittedName>
</protein>
<keyword evidence="3" id="KW-1185">Reference proteome</keyword>
<dbReference type="PANTHER" id="PTHR10398">
    <property type="entry name" value="AFADIN"/>
    <property type="match status" value="1"/>
</dbReference>
<dbReference type="AlphaFoldDB" id="A0A0R3RXL3"/>
<dbReference type="InterPro" id="IPR036034">
    <property type="entry name" value="PDZ_sf"/>
</dbReference>
<sequence>MFCVVQGIGERSTGIYVKKVVDGSAAHRDGRLESGDQLLSVNGQSLTGISQEEAASKMSSSGPIVSFEVYKHAARYNGLYEWLNNPPQSQVPSSGIHSVIQTGQLRSSGQQSTVPNSAENVAVNAAANVQRFSRQNSATSMTSNYSSNAHFNLMKPARNGCPGAMINNAYRIWPQRGSITVTDHQPIKSRSASTSDIYKNPIDKTLTVSLTSLQPSSAVSTVPAHSEKYQTTVASSQRTTSPHYRNIRPIVIQPSRPAPSPTLRQQQHYHSRSHSPSHLYANSSLSSSNHYHNSVLKNALSSEHVLSSTSSSPITDYANLPVIEDHHSTFESSYSSTSSRNIPHQRLFPHNSTQQQFEASRNTNTNPVLRDLNSVASTSSHDSTRSSVFAPIQELGVVMDECSRRRFMKKAPPVPPKRHITRRDELNQQLDELESKGSAMTDADHQKYRELVNELAKIHVPFSVESDSNKNIVERKQSKSLSPEIVICNRQNDSCFERPKNLLISEKCETTSLKLELNEAEEIAEKQKQNTAVTKVEEFLEEKKDALLTVENSDETIMKEKEVQWDDIAAENLGRKDSGSDNKLIYEDDDQQEPRTQVLGTHEVYRDPRQARLIELEAKQHAAQEARIDGSKLGFRDKMQLFAEQIGEKALKNRYKASTIQREIEQTLDDF</sequence>
<dbReference type="InterPro" id="IPR028842">
    <property type="entry name" value="Afadin"/>
</dbReference>
<evidence type="ECO:0000313" key="4">
    <source>
        <dbReference type="WBParaSite" id="EEL_0000696701-mRNA-1"/>
    </source>
</evidence>
<dbReference type="Gene3D" id="2.30.42.10">
    <property type="match status" value="1"/>
</dbReference>
<feature type="domain" description="PDZ" evidence="2">
    <location>
        <begin position="1"/>
        <end position="73"/>
    </location>
</feature>
<dbReference type="PROSITE" id="PS50106">
    <property type="entry name" value="PDZ"/>
    <property type="match status" value="1"/>
</dbReference>
<dbReference type="STRING" id="1147741.A0A0R3RXL3"/>
<evidence type="ECO:0000313" key="3">
    <source>
        <dbReference type="Proteomes" id="UP000050640"/>
    </source>
</evidence>
<accession>A0A0R3RXL3</accession>
<dbReference type="Pfam" id="PF00595">
    <property type="entry name" value="PDZ"/>
    <property type="match status" value="1"/>
</dbReference>
<feature type="compositionally biased region" description="Low complexity" evidence="1">
    <location>
        <begin position="276"/>
        <end position="288"/>
    </location>
</feature>
<dbReference type="SMART" id="SM00228">
    <property type="entry name" value="PDZ"/>
    <property type="match status" value="1"/>
</dbReference>
<dbReference type="Proteomes" id="UP000050640">
    <property type="component" value="Unplaced"/>
</dbReference>
<proteinExistence type="predicted"/>
<organism evidence="3 4">
    <name type="scientific">Elaeophora elaphi</name>
    <dbReference type="NCBI Taxonomy" id="1147741"/>
    <lineage>
        <taxon>Eukaryota</taxon>
        <taxon>Metazoa</taxon>
        <taxon>Ecdysozoa</taxon>
        <taxon>Nematoda</taxon>
        <taxon>Chromadorea</taxon>
        <taxon>Rhabditida</taxon>
        <taxon>Spirurina</taxon>
        <taxon>Spiruromorpha</taxon>
        <taxon>Filarioidea</taxon>
        <taxon>Onchocercidae</taxon>
        <taxon>Elaeophora</taxon>
    </lineage>
</organism>
<dbReference type="PANTHER" id="PTHR10398:SF2">
    <property type="entry name" value="AFADIN"/>
    <property type="match status" value="1"/>
</dbReference>
<dbReference type="SUPFAM" id="SSF50156">
    <property type="entry name" value="PDZ domain-like"/>
    <property type="match status" value="1"/>
</dbReference>
<evidence type="ECO:0000259" key="2">
    <source>
        <dbReference type="PROSITE" id="PS50106"/>
    </source>
</evidence>
<name>A0A0R3RXL3_9BILA</name>
<reference evidence="4" key="1">
    <citation type="submission" date="2016-04" db="UniProtKB">
        <authorList>
            <consortium name="WormBaseParasite"/>
        </authorList>
    </citation>
    <scope>IDENTIFICATION</scope>
</reference>
<feature type="compositionally biased region" description="Polar residues" evidence="1">
    <location>
        <begin position="229"/>
        <end position="243"/>
    </location>
</feature>